<dbReference type="OrthoDB" id="340500at2759"/>
<dbReference type="Pfam" id="PF21262">
    <property type="entry name" value="RRP40_S1"/>
    <property type="match status" value="1"/>
</dbReference>
<dbReference type="GO" id="GO:0071038">
    <property type="term" value="P:TRAMP-dependent tRNA surveillance pathway"/>
    <property type="evidence" value="ECO:0007669"/>
    <property type="project" value="TreeGrafter"/>
</dbReference>
<keyword evidence="2" id="KW-0963">Cytoplasm</keyword>
<sequence>MSGTLIIPGDTIELGTESGETSIGPGITTNPKDQSIVYPSTAGLLKSISKRNKTIAYIEHNTKRYIPTIHDYVVGVVITVFGDGYRVSLANYSQPVVLSALGFPNATKKNRPHLKVGDVVYAIVSLVDRDVEVEIECIDPVTGKEGGFGQLNGGTLFDVKLAYARYLLFNSNAEILEAIVNKCQFEIAIGSNGKIWINTENVKTTVAAMNAIVESQQWKKEEIVKNVNKIFKDVL</sequence>
<evidence type="ECO:0000256" key="4">
    <source>
        <dbReference type="ARBA" id="ARBA00022884"/>
    </source>
</evidence>
<accession>W6MUJ9</accession>
<reference evidence="7" key="1">
    <citation type="submission" date="2013-12" db="EMBL/GenBank/DDBJ databases">
        <authorList>
            <person name="Genoscope - CEA"/>
        </authorList>
    </citation>
    <scope>NUCLEOTIDE SEQUENCE</scope>
    <source>
        <strain evidence="7">CBS 1993</strain>
    </source>
</reference>
<dbReference type="Gene3D" id="2.40.50.100">
    <property type="match status" value="1"/>
</dbReference>
<dbReference type="InterPro" id="IPR041054">
    <property type="entry name" value="Rrp40_N_euk"/>
</dbReference>
<evidence type="ECO:0000256" key="2">
    <source>
        <dbReference type="ARBA" id="ARBA00022490"/>
    </source>
</evidence>
<organism evidence="7 8">
    <name type="scientific">Kuraishia capsulata CBS 1993</name>
    <dbReference type="NCBI Taxonomy" id="1382522"/>
    <lineage>
        <taxon>Eukaryota</taxon>
        <taxon>Fungi</taxon>
        <taxon>Dikarya</taxon>
        <taxon>Ascomycota</taxon>
        <taxon>Saccharomycotina</taxon>
        <taxon>Pichiomycetes</taxon>
        <taxon>Pichiales</taxon>
        <taxon>Pichiaceae</taxon>
        <taxon>Kuraishia</taxon>
    </lineage>
</organism>
<evidence type="ECO:0000256" key="3">
    <source>
        <dbReference type="ARBA" id="ARBA00022835"/>
    </source>
</evidence>
<dbReference type="Gene3D" id="2.40.50.140">
    <property type="entry name" value="Nucleic acid-binding proteins"/>
    <property type="match status" value="1"/>
</dbReference>
<dbReference type="InterPro" id="IPR036612">
    <property type="entry name" value="KH_dom_type_1_sf"/>
</dbReference>
<dbReference type="PANTHER" id="PTHR21321:SF1">
    <property type="entry name" value="EXOSOME COMPLEX COMPONENT RRP40"/>
    <property type="match status" value="1"/>
</dbReference>
<dbReference type="GO" id="GO:0034475">
    <property type="term" value="P:U4 snRNA 3'-end processing"/>
    <property type="evidence" value="ECO:0007669"/>
    <property type="project" value="TreeGrafter"/>
</dbReference>
<dbReference type="RefSeq" id="XP_022461329.1">
    <property type="nucleotide sequence ID" value="XM_022600515.1"/>
</dbReference>
<dbReference type="GO" id="GO:0071051">
    <property type="term" value="P:poly(A)-dependent snoRNA 3'-end processing"/>
    <property type="evidence" value="ECO:0007669"/>
    <property type="project" value="TreeGrafter"/>
</dbReference>
<keyword evidence="3" id="KW-0271">Exosome</keyword>
<evidence type="ECO:0000256" key="1">
    <source>
        <dbReference type="ARBA" id="ARBA00004123"/>
    </source>
</evidence>
<dbReference type="FunFam" id="2.40.50.140:FF:000127">
    <property type="entry name" value="Exosome complex component RRP40"/>
    <property type="match status" value="1"/>
</dbReference>
<keyword evidence="8" id="KW-1185">Reference proteome</keyword>
<keyword evidence="4" id="KW-0694">RNA-binding</keyword>
<dbReference type="PANTHER" id="PTHR21321">
    <property type="entry name" value="PNAS-3 RELATED"/>
    <property type="match status" value="1"/>
</dbReference>
<dbReference type="InterPro" id="IPR049469">
    <property type="entry name" value="RRP40_KH-I"/>
</dbReference>
<gene>
    <name evidence="7" type="ORF">KUCA_T00005330001</name>
</gene>
<dbReference type="HOGENOM" id="CLU_069847_0_0_1"/>
<dbReference type="InterPro" id="IPR004088">
    <property type="entry name" value="KH_dom_type_1"/>
</dbReference>
<protein>
    <recommendedName>
        <fullName evidence="9">Ribosomal RNA-processing protein 40</fullName>
    </recommendedName>
</protein>
<feature type="domain" description="K Homology" evidence="5">
    <location>
        <begin position="154"/>
        <end position="203"/>
    </location>
</feature>
<evidence type="ECO:0000313" key="7">
    <source>
        <dbReference type="EMBL" id="CDK29342.1"/>
    </source>
</evidence>
<dbReference type="AlphaFoldDB" id="W6MUJ9"/>
<dbReference type="Pfam" id="PF15985">
    <property type="entry name" value="KH_6"/>
    <property type="match status" value="1"/>
</dbReference>
<dbReference type="InterPro" id="IPR026699">
    <property type="entry name" value="Exosome_RNA_bind1/RRP40/RRP4"/>
</dbReference>
<proteinExistence type="predicted"/>
<evidence type="ECO:0008006" key="9">
    <source>
        <dbReference type="Google" id="ProtNLM"/>
    </source>
</evidence>
<reference evidence="7" key="2">
    <citation type="submission" date="2014-02" db="EMBL/GenBank/DDBJ databases">
        <title>Complete DNA sequence of /Kuraishia capsulata/ illustrates novel genomic features among budding yeasts (/Saccharomycotina/).</title>
        <authorList>
            <person name="Morales L."/>
            <person name="Noel B."/>
            <person name="Porcel B."/>
            <person name="Marcet-Houben M."/>
            <person name="Hullo M-F."/>
            <person name="Sacerdot C."/>
            <person name="Tekaia F."/>
            <person name="Leh-Louis V."/>
            <person name="Despons L."/>
            <person name="Khanna V."/>
            <person name="Aury J-M."/>
            <person name="Barbe V."/>
            <person name="Couloux A."/>
            <person name="Labadie K."/>
            <person name="Pelletier E."/>
            <person name="Souciet J-L."/>
            <person name="Boekhout T."/>
            <person name="Gabaldon T."/>
            <person name="Wincker P."/>
            <person name="Dujon B."/>
        </authorList>
    </citation>
    <scope>NUCLEOTIDE SEQUENCE</scope>
    <source>
        <strain evidence="7">CBS 1993</strain>
    </source>
</reference>
<comment type="subcellular location">
    <subcellularLocation>
        <location evidence="1">Nucleus</location>
    </subcellularLocation>
</comment>
<dbReference type="GO" id="GO:0000177">
    <property type="term" value="C:cytoplasmic exosome (RNase complex)"/>
    <property type="evidence" value="ECO:0007669"/>
    <property type="project" value="TreeGrafter"/>
</dbReference>
<dbReference type="SUPFAM" id="SSF50249">
    <property type="entry name" value="Nucleic acid-binding proteins"/>
    <property type="match status" value="1"/>
</dbReference>
<evidence type="ECO:0000313" key="8">
    <source>
        <dbReference type="Proteomes" id="UP000019384"/>
    </source>
</evidence>
<dbReference type="CDD" id="cd22526">
    <property type="entry name" value="KH-I_Rrp40"/>
    <property type="match status" value="1"/>
</dbReference>
<evidence type="ECO:0000259" key="5">
    <source>
        <dbReference type="Pfam" id="PF15985"/>
    </source>
</evidence>
<evidence type="ECO:0000259" key="6">
    <source>
        <dbReference type="Pfam" id="PF18311"/>
    </source>
</evidence>
<name>W6MUJ9_9ASCO</name>
<dbReference type="GO" id="GO:0000176">
    <property type="term" value="C:nuclear exosome (RNase complex)"/>
    <property type="evidence" value="ECO:0007669"/>
    <property type="project" value="TreeGrafter"/>
</dbReference>
<dbReference type="SUPFAM" id="SSF54791">
    <property type="entry name" value="Eukaryotic type KH-domain (KH-domain type I)"/>
    <property type="match status" value="1"/>
</dbReference>
<dbReference type="GO" id="GO:0071034">
    <property type="term" value="P:CUT catabolic process"/>
    <property type="evidence" value="ECO:0007669"/>
    <property type="project" value="TreeGrafter"/>
</dbReference>
<dbReference type="InterPro" id="IPR012340">
    <property type="entry name" value="NA-bd_OB-fold"/>
</dbReference>
<dbReference type="GO" id="GO:0071035">
    <property type="term" value="P:nuclear polyadenylation-dependent rRNA catabolic process"/>
    <property type="evidence" value="ECO:0007669"/>
    <property type="project" value="TreeGrafter"/>
</dbReference>
<dbReference type="Proteomes" id="UP000019384">
    <property type="component" value="Unassembled WGS sequence"/>
</dbReference>
<dbReference type="EMBL" id="HG793130">
    <property type="protein sequence ID" value="CDK29342.1"/>
    <property type="molecule type" value="Genomic_DNA"/>
</dbReference>
<dbReference type="GO" id="GO:0000467">
    <property type="term" value="P:exonucleolytic trimming to generate mature 3'-end of 5.8S rRNA from tricistronic rRNA transcript (SSU-rRNA, 5.8S rRNA, LSU-rRNA)"/>
    <property type="evidence" value="ECO:0007669"/>
    <property type="project" value="TreeGrafter"/>
</dbReference>
<dbReference type="GeneID" id="34522717"/>
<dbReference type="Pfam" id="PF18311">
    <property type="entry name" value="Rrp40_N"/>
    <property type="match status" value="1"/>
</dbReference>
<dbReference type="STRING" id="1382522.W6MUJ9"/>
<dbReference type="Gene3D" id="3.30.1370.10">
    <property type="entry name" value="K Homology domain, type 1"/>
    <property type="match status" value="1"/>
</dbReference>
<dbReference type="GO" id="GO:0003723">
    <property type="term" value="F:RNA binding"/>
    <property type="evidence" value="ECO:0007669"/>
    <property type="project" value="UniProtKB-KW"/>
</dbReference>
<feature type="domain" description="Exosome complex exonuclease Rrp40 N-terminal" evidence="6">
    <location>
        <begin position="22"/>
        <end position="64"/>
    </location>
</feature>